<feature type="domain" description="Reverse transcriptase" evidence="8">
    <location>
        <begin position="1242"/>
        <end position="1501"/>
    </location>
</feature>
<comment type="caution">
    <text evidence="10">The sequence shown here is derived from an EMBL/GenBank/DDBJ whole genome shotgun (WGS) entry which is preliminary data.</text>
</comment>
<keyword evidence="6" id="KW-0695">RNA-directed DNA polymerase</keyword>
<dbReference type="FunFam" id="1.10.340.70:FF:000004">
    <property type="entry name" value="Retrovirus-related Pol polyprotein from transposon 297-like Protein"/>
    <property type="match status" value="1"/>
</dbReference>
<organism evidence="10 11">
    <name type="scientific">Acropora cervicornis</name>
    <name type="common">Staghorn coral</name>
    <dbReference type="NCBI Taxonomy" id="6130"/>
    <lineage>
        <taxon>Eukaryota</taxon>
        <taxon>Metazoa</taxon>
        <taxon>Cnidaria</taxon>
        <taxon>Anthozoa</taxon>
        <taxon>Hexacorallia</taxon>
        <taxon>Scleractinia</taxon>
        <taxon>Astrocoeniina</taxon>
        <taxon>Acroporidae</taxon>
        <taxon>Acropora</taxon>
    </lineage>
</organism>
<dbReference type="PROSITE" id="PS50878">
    <property type="entry name" value="RT_POL"/>
    <property type="match status" value="2"/>
</dbReference>
<dbReference type="FunFam" id="3.10.20.370:FF:000001">
    <property type="entry name" value="Retrovirus-related Pol polyprotein from transposon 17.6-like protein"/>
    <property type="match status" value="1"/>
</dbReference>
<dbReference type="InterPro" id="IPR001584">
    <property type="entry name" value="Integrase_cat-core"/>
</dbReference>
<evidence type="ECO:0000256" key="2">
    <source>
        <dbReference type="ARBA" id="ARBA00022695"/>
    </source>
</evidence>
<dbReference type="PROSITE" id="PS50994">
    <property type="entry name" value="INTEGRASE"/>
    <property type="match status" value="1"/>
</dbReference>
<accession>A0AAD9PVZ0</accession>
<evidence type="ECO:0000256" key="7">
    <source>
        <dbReference type="SAM" id="MobiDB-lite"/>
    </source>
</evidence>
<dbReference type="Proteomes" id="UP001249851">
    <property type="component" value="Unassembled WGS sequence"/>
</dbReference>
<feature type="compositionally biased region" description="Polar residues" evidence="7">
    <location>
        <begin position="1732"/>
        <end position="1750"/>
    </location>
</feature>
<dbReference type="GO" id="GO:0003676">
    <property type="term" value="F:nucleic acid binding"/>
    <property type="evidence" value="ECO:0007669"/>
    <property type="project" value="InterPro"/>
</dbReference>
<dbReference type="FunFam" id="3.30.420.10:FF:000063">
    <property type="entry name" value="Retrovirus-related Pol polyprotein from transposon 297-like Protein"/>
    <property type="match status" value="1"/>
</dbReference>
<keyword evidence="2" id="KW-0548">Nucleotidyltransferase</keyword>
<dbReference type="Gene3D" id="1.10.340.70">
    <property type="match status" value="1"/>
</dbReference>
<dbReference type="InterPro" id="IPR043128">
    <property type="entry name" value="Rev_trsase/Diguanyl_cyclase"/>
</dbReference>
<feature type="domain" description="Reverse transcriptase" evidence="8">
    <location>
        <begin position="262"/>
        <end position="442"/>
    </location>
</feature>
<evidence type="ECO:0000256" key="1">
    <source>
        <dbReference type="ARBA" id="ARBA00022679"/>
    </source>
</evidence>
<dbReference type="CDD" id="cd01650">
    <property type="entry name" value="RT_nLTR_like"/>
    <property type="match status" value="1"/>
</dbReference>
<feature type="domain" description="Integrase catalytic" evidence="9">
    <location>
        <begin position="826"/>
        <end position="985"/>
    </location>
</feature>
<evidence type="ECO:0000259" key="8">
    <source>
        <dbReference type="PROSITE" id="PS50878"/>
    </source>
</evidence>
<dbReference type="CDD" id="cd09274">
    <property type="entry name" value="RNase_HI_RT_Ty3"/>
    <property type="match status" value="1"/>
</dbReference>
<dbReference type="SUPFAM" id="SSF56672">
    <property type="entry name" value="DNA/RNA polymerases"/>
    <property type="match status" value="2"/>
</dbReference>
<keyword evidence="3" id="KW-0540">Nuclease</keyword>
<evidence type="ECO:0000313" key="11">
    <source>
        <dbReference type="Proteomes" id="UP001249851"/>
    </source>
</evidence>
<keyword evidence="1" id="KW-0808">Transferase</keyword>
<name>A0AAD9PVZ0_ACRCE</name>
<protein>
    <submittedName>
        <fullName evidence="10">Retrovirus-related Pol polyprotein from transposon 297</fullName>
    </submittedName>
</protein>
<evidence type="ECO:0000256" key="6">
    <source>
        <dbReference type="ARBA" id="ARBA00022918"/>
    </source>
</evidence>
<dbReference type="InterPro" id="IPR041373">
    <property type="entry name" value="RT_RNaseH"/>
</dbReference>
<dbReference type="InterPro" id="IPR000477">
    <property type="entry name" value="RT_dom"/>
</dbReference>
<evidence type="ECO:0000256" key="5">
    <source>
        <dbReference type="ARBA" id="ARBA00022801"/>
    </source>
</evidence>
<sequence length="1759" mass="198388">MNQSKVNTKKHVQSNASSVAPTILTIELNVQLPEKNRVSSGPANKVHHTSATPGYAEGGESACESVSDSDESIFVTERVGVVSSNMAKSSFMVPLTFHTEYSPVITTQLDTGATCSAMSYTDLLNILQIGEVELDPHGGKIRLYDGRVVEPLGSYTFTVSLNSGSQCKISFDILEKSPWPIIDGNTCIKQGWISLGSDQFLHSLNSEKYEPLSFDKLMRDFEDVFTGLGCLPGEYHIEIDPNIRPAQHTPDLKKKIDEMEKEGIIIQETKPTDWISSLVAVQKPGKLRVCIDPRDLNRAIKRPKYQMPTVDEVLPKLAKAKVFTVLDAKDGFYQVKLDKESSLLTTFWTPFGRYRYLRMPQGISSAPEEYQRRQNEALAGLNGVEVIADDILCYGSGETMEDALKDHDSNLFNLLDRARSMKLNKKKLKLRLDQVTYMGHSFTSEGLRPDPMKVEAIVSMPRPDDKRAVQRLLGCVNYLSRFMPTISEVSEPLRKLTEKNALFVWESQQEEAFQSIKHMISSTPVLKYYDVASETTIQCDASEAGLGATLLQNKQPVAFASRSLSAVERRYAQIEKECLAIVFACSRFNQYLHGRDLITVETDHKPLVPIFQKSLHSAPKRLQRMLLRLQKYNLHVKYLPGSQMYIADMLSRAYLNADNSQHESISEYQIFQLSQEQLLFQEIADINQLDYTRLSEGTHQQIKQCTTADATLQSLKNTNMTGWPLTKEEVPVCIREYYRNYKEELTVQDGILYKGMKLIVPAFMRPQMIARAHSSHLGPDACVRRTRDVLFWPSMTDQIKDQVQRCEVCNDFLAGQQREPLMIHKIPETPWSKVGQDLFTLGDESYLVTVDYYSDYFELDLLSDTNAESVINATKRHFARHGIADMVTDNGPQYSSAHFSKFAREWEFQHTTSSPLHSQSNGKAESAVKIAKNLVKKAKRGNKDLQMSLLEWRNTPDNNGLSPVQKLMSRRTRTTIPTTEAWLKPGVIDGVYENIKRKRQQAKAAYDKHAKPLPELHVGEPTGIMADSHGDSAANTQEISVEAPRISALQQEGIASDSLVEYLKVNKSKFSWAGTFTELIEFTNKYLHLGDGVAKVIDNENKKTIKSDHLILNWYESTGTLQVQGSRSSSCKTYLNQLIEGTQGIEFPDTSDEDGAACPQICNDLPSAGPESADIVTKSLFAQELDKIWSQIKILNAKLSCDSDIIIEQEDNIQIINSLKQKNQDLNDEICILKSRLNQEIDAAKKEQFKPRNNSLKMRCVKTKGERSDLNNYRPISIIPVVAKVFERIVYNQFYEYLTENDLISCNQSGFRSLHSTATALLEATDNWAFNIDKGNVNAVIFLDLKKAFDTVDHSILLSKLKAYGVGSNSSNWFKSYLDNRTQKCFVNGSLSNTQPLTCGIPQGTILGPLLFILYINDPPNCLNNSHPRMYADDTHLTFASNNVVHLEEYMNDDLTKITEWLAANKLTLNKSKTEFMLIGSRQRLNTFNRLPSFTIDGNSIKKVEFTKSLGVYIDQNLTWNAHIEHISKKIASCIGILKRSRSFVPFETLLCIYNALVQPHFDYCSVVWGNCNKSLSIKLQKLQNRAARILTSSSYDANADDLFVRLGRQKLSLQRELKTATMVYKSLNGLAPEYLKSMFTDRSSTTTYSLRNCEESGNLYRRNRKFIRQDPSQEQASSDSGGKNVPSQLSPKAESPTKSDAKANSPLKQAPTMTQTHESRQPRATAVEETVTLQPQQPVVTRSGRTSVRPSRFDEFVT</sequence>
<keyword evidence="5" id="KW-0378">Hydrolase</keyword>
<feature type="compositionally biased region" description="Polar residues" evidence="7">
    <location>
        <begin position="1671"/>
        <end position="1691"/>
    </location>
</feature>
<feature type="region of interest" description="Disordered" evidence="7">
    <location>
        <begin position="1670"/>
        <end position="1759"/>
    </location>
</feature>
<dbReference type="PANTHER" id="PTHR37984:SF8">
    <property type="entry name" value="CCHC-TYPE DOMAIN-CONTAINING PROTEIN"/>
    <property type="match status" value="1"/>
</dbReference>
<keyword evidence="4" id="KW-0255">Endonuclease</keyword>
<dbReference type="InterPro" id="IPR043502">
    <property type="entry name" value="DNA/RNA_pol_sf"/>
</dbReference>
<reference evidence="10" key="1">
    <citation type="journal article" date="2023" name="G3 (Bethesda)">
        <title>Whole genome assembly and annotation of the endangered Caribbean coral Acropora cervicornis.</title>
        <authorList>
            <person name="Selwyn J.D."/>
            <person name="Vollmer S.V."/>
        </authorList>
    </citation>
    <scope>NUCLEOTIDE SEQUENCE</scope>
    <source>
        <strain evidence="10">K2</strain>
    </source>
</reference>
<dbReference type="FunFam" id="3.30.70.270:FF:000026">
    <property type="entry name" value="Transposon Ty3-G Gag-Pol polyprotein"/>
    <property type="match status" value="1"/>
</dbReference>
<dbReference type="EMBL" id="JARQWQ010000115">
    <property type="protein sequence ID" value="KAK2550076.1"/>
    <property type="molecule type" value="Genomic_DNA"/>
</dbReference>
<reference evidence="10" key="2">
    <citation type="journal article" date="2023" name="Science">
        <title>Genomic signatures of disease resistance in endangered staghorn corals.</title>
        <authorList>
            <person name="Vollmer S.V."/>
            <person name="Selwyn J.D."/>
            <person name="Despard B.A."/>
            <person name="Roesel C.L."/>
        </authorList>
    </citation>
    <scope>NUCLEOTIDE SEQUENCE</scope>
    <source>
        <strain evidence="10">K2</strain>
    </source>
</reference>
<evidence type="ECO:0000313" key="10">
    <source>
        <dbReference type="EMBL" id="KAK2550076.1"/>
    </source>
</evidence>
<dbReference type="InterPro" id="IPR050951">
    <property type="entry name" value="Retrovirus_Pol_polyprotein"/>
</dbReference>
<dbReference type="InterPro" id="IPR041588">
    <property type="entry name" value="Integrase_H2C2"/>
</dbReference>
<dbReference type="Gene3D" id="3.10.10.10">
    <property type="entry name" value="HIV Type 1 Reverse Transcriptase, subunit A, domain 1"/>
    <property type="match status" value="1"/>
</dbReference>
<dbReference type="Pfam" id="PF17917">
    <property type="entry name" value="RT_RNaseH"/>
    <property type="match status" value="1"/>
</dbReference>
<keyword evidence="11" id="KW-1185">Reference proteome</keyword>
<evidence type="ECO:0000256" key="3">
    <source>
        <dbReference type="ARBA" id="ARBA00022722"/>
    </source>
</evidence>
<dbReference type="SUPFAM" id="SSF53098">
    <property type="entry name" value="Ribonuclease H-like"/>
    <property type="match status" value="1"/>
</dbReference>
<dbReference type="PANTHER" id="PTHR37984">
    <property type="entry name" value="PROTEIN CBG26694"/>
    <property type="match status" value="1"/>
</dbReference>
<gene>
    <name evidence="10" type="ORF">P5673_029260</name>
</gene>
<dbReference type="InterPro" id="IPR036397">
    <property type="entry name" value="RNaseH_sf"/>
</dbReference>
<dbReference type="Gene3D" id="3.30.70.270">
    <property type="match status" value="2"/>
</dbReference>
<dbReference type="GO" id="GO:0015074">
    <property type="term" value="P:DNA integration"/>
    <property type="evidence" value="ECO:0007669"/>
    <property type="project" value="InterPro"/>
</dbReference>
<dbReference type="Pfam" id="PF17921">
    <property type="entry name" value="Integrase_H2C2"/>
    <property type="match status" value="1"/>
</dbReference>
<evidence type="ECO:0000259" key="9">
    <source>
        <dbReference type="PROSITE" id="PS50994"/>
    </source>
</evidence>
<feature type="region of interest" description="Disordered" evidence="7">
    <location>
        <begin position="37"/>
        <end position="62"/>
    </location>
</feature>
<dbReference type="CDD" id="cd01647">
    <property type="entry name" value="RT_LTR"/>
    <property type="match status" value="1"/>
</dbReference>
<dbReference type="Pfam" id="PF00078">
    <property type="entry name" value="RVT_1"/>
    <property type="match status" value="2"/>
</dbReference>
<evidence type="ECO:0000256" key="4">
    <source>
        <dbReference type="ARBA" id="ARBA00022759"/>
    </source>
</evidence>
<dbReference type="Gene3D" id="3.30.420.10">
    <property type="entry name" value="Ribonuclease H-like superfamily/Ribonuclease H"/>
    <property type="match status" value="1"/>
</dbReference>
<proteinExistence type="predicted"/>
<dbReference type="InterPro" id="IPR012337">
    <property type="entry name" value="RNaseH-like_sf"/>
</dbReference>